<keyword evidence="11" id="KW-1185">Reference proteome</keyword>
<keyword evidence="6" id="KW-0809">Transit peptide</keyword>
<evidence type="ECO:0000313" key="11">
    <source>
        <dbReference type="Proteomes" id="UP001165090"/>
    </source>
</evidence>
<feature type="compositionally biased region" description="Basic residues" evidence="8">
    <location>
        <begin position="200"/>
        <end position="210"/>
    </location>
</feature>
<proteinExistence type="predicted"/>
<feature type="region of interest" description="Disordered" evidence="8">
    <location>
        <begin position="40"/>
        <end position="75"/>
    </location>
</feature>
<evidence type="ECO:0000256" key="5">
    <source>
        <dbReference type="ARBA" id="ARBA00022884"/>
    </source>
</evidence>
<keyword evidence="5 7" id="KW-0694">RNA-binding</keyword>
<sequence length="972" mass="107427">MHLGRLFPRGFASLNLGARRFLASRLTPSRIVRVCVAADGNSDDLPKQEHGEARVPGSRRTLFQDAAPPAPTESTTSMRELLDIHAQSLQDSGTNLETRLPIIPTHWDLHVQSPLEIQENRLHSVRTSLRRETRGPARAAVSREFRVAERRLHSSVRRPRQEEQVETEAGEDHLGGRQQQRQQWVAAAAKEYGDGMWSPKRPKTTNRKKSKEPSPEAKERAAEVAARNAARYVAAHTAYKRQKAVAAAAAARSDDGDDDEEDAPEGEMEGEEIFSLENQIRDLQGQPGGRGRQRDFTEEGGPLQGPKLTHDLPPEVNLRLLQTILMGSRNASMPEIPLGTSGITNGVINAMFLAWRGNELVKLRVRDKRKVAKKYLPYIRQVCDLIESRSGGVVVWRSGRSIWVYRGEDYTPSEPGKLKEELLGKTEVPIYFQELSAKQPLLGQKVTLPQGTDGYLTRGSAELLVEDPAGAPAPAPPQGLGVIFLHDAFGAGSPNTQQHCKQVCDMLASVVGPGTPVLMPDLTMGDKDIWRGPVWPPGKPIFERQNGWLANGARGNPEAVAPYVEAAVSYMRGPEVGASRIVLVGTGWGGWLALNMLAADATKLQIEAEVEAEVKAEAATGAAETTPAAAAATTTIGRTPAGVKGGKVAAGKSAAPDPRMLGKAALHMMEVMKRELPEEAGLLQRGLWMLYGPEAKGYRQAKVLARYGGRRPRQVDPDVYSGDGLIFSAGVVGSPSHFFGDEERMALAMSVPLCFVCSKWDPMEKFQLYMMPPLVDQCAFKRFGKITPGFWGKQAVWSDPVQARQATQATELAGWFLRWHMANDETAQERVRKFCMMGKSGVGEKQTTNLGFPWLEQLLLYRGHEKQLEQEKKLKRQELGLPEVLTKKDLAKKARREAKKKRDAAMKEQEAGREWRPEREAGRPGGRRDDRDRYDGRKGKEYGGRDDLTSERWEERGEDGGRGDWSRTAPPP</sequence>
<feature type="domain" description="CRM" evidence="9">
    <location>
        <begin position="311"/>
        <end position="417"/>
    </location>
</feature>
<evidence type="ECO:0000313" key="10">
    <source>
        <dbReference type="EMBL" id="GLI67691.1"/>
    </source>
</evidence>
<evidence type="ECO:0000256" key="3">
    <source>
        <dbReference type="ARBA" id="ARBA00022640"/>
    </source>
</evidence>
<dbReference type="SMART" id="SM01103">
    <property type="entry name" value="CRS1_YhbY"/>
    <property type="match status" value="1"/>
</dbReference>
<keyword evidence="3" id="KW-0934">Plastid</keyword>
<accession>A0ABQ5SDH2</accession>
<dbReference type="Proteomes" id="UP001165090">
    <property type="component" value="Unassembled WGS sequence"/>
</dbReference>
<feature type="region of interest" description="Disordered" evidence="8">
    <location>
        <begin position="282"/>
        <end position="312"/>
    </location>
</feature>
<dbReference type="SUPFAM" id="SSF53474">
    <property type="entry name" value="alpha/beta-Hydrolases"/>
    <property type="match status" value="1"/>
</dbReference>
<gene>
    <name evidence="10" type="ORF">VaNZ11_011955</name>
</gene>
<feature type="compositionally biased region" description="Basic and acidic residues" evidence="8">
    <location>
        <begin position="903"/>
        <end position="965"/>
    </location>
</feature>
<protein>
    <recommendedName>
        <fullName evidence="9">CRM domain-containing protein</fullName>
    </recommendedName>
</protein>
<dbReference type="PROSITE" id="PS51295">
    <property type="entry name" value="CRM"/>
    <property type="match status" value="1"/>
</dbReference>
<feature type="compositionally biased region" description="Basic and acidic residues" evidence="8">
    <location>
        <begin position="211"/>
        <end position="222"/>
    </location>
</feature>
<dbReference type="InterPro" id="IPR001890">
    <property type="entry name" value="RNA-binding_CRM"/>
</dbReference>
<feature type="compositionally biased region" description="Basic and acidic residues" evidence="8">
    <location>
        <begin position="44"/>
        <end position="53"/>
    </location>
</feature>
<feature type="non-terminal residue" evidence="10">
    <location>
        <position position="972"/>
    </location>
</feature>
<name>A0ABQ5SDH2_9CHLO</name>
<organism evidence="10 11">
    <name type="scientific">Volvox africanus</name>
    <dbReference type="NCBI Taxonomy" id="51714"/>
    <lineage>
        <taxon>Eukaryota</taxon>
        <taxon>Viridiplantae</taxon>
        <taxon>Chlorophyta</taxon>
        <taxon>core chlorophytes</taxon>
        <taxon>Chlorophyceae</taxon>
        <taxon>CS clade</taxon>
        <taxon>Chlamydomonadales</taxon>
        <taxon>Volvocaceae</taxon>
        <taxon>Volvox</taxon>
    </lineage>
</organism>
<comment type="subcellular location">
    <subcellularLocation>
        <location evidence="1">Plastid</location>
        <location evidence="1">Chloroplast</location>
    </subcellularLocation>
</comment>
<dbReference type="Pfam" id="PF01738">
    <property type="entry name" value="DLH"/>
    <property type="match status" value="1"/>
</dbReference>
<dbReference type="PANTHER" id="PTHR31846">
    <property type="entry name" value="CRS1 / YHBY (CRM) DOMAIN-CONTAINING PROTEIN"/>
    <property type="match status" value="1"/>
</dbReference>
<reference evidence="10 11" key="1">
    <citation type="journal article" date="2023" name="IScience">
        <title>Expanded male sex-determining region conserved during the evolution of homothallism in the green alga Volvox.</title>
        <authorList>
            <person name="Yamamoto K."/>
            <person name="Matsuzaki R."/>
            <person name="Mahakham W."/>
            <person name="Heman W."/>
            <person name="Sekimoto H."/>
            <person name="Kawachi M."/>
            <person name="Minakuchi Y."/>
            <person name="Toyoda A."/>
            <person name="Nozaki H."/>
        </authorList>
    </citation>
    <scope>NUCLEOTIDE SEQUENCE [LARGE SCALE GENOMIC DNA]</scope>
    <source>
        <strain evidence="10 11">NIES-4468</strain>
    </source>
</reference>
<keyword evidence="2" id="KW-0150">Chloroplast</keyword>
<evidence type="ECO:0000256" key="8">
    <source>
        <dbReference type="SAM" id="MobiDB-lite"/>
    </source>
</evidence>
<dbReference type="EMBL" id="BSDZ01000078">
    <property type="protein sequence ID" value="GLI67691.1"/>
    <property type="molecule type" value="Genomic_DNA"/>
</dbReference>
<evidence type="ECO:0000256" key="1">
    <source>
        <dbReference type="ARBA" id="ARBA00004229"/>
    </source>
</evidence>
<feature type="compositionally biased region" description="Acidic residues" evidence="8">
    <location>
        <begin position="255"/>
        <end position="269"/>
    </location>
</feature>
<dbReference type="Gene3D" id="3.30.110.60">
    <property type="entry name" value="YhbY-like"/>
    <property type="match status" value="1"/>
</dbReference>
<dbReference type="PANTHER" id="PTHR31846:SF7">
    <property type="entry name" value="CRS1 _ YHBY (CRM) DOMAIN-CONTAINING PROTEIN"/>
    <property type="match status" value="1"/>
</dbReference>
<dbReference type="InterPro" id="IPR045278">
    <property type="entry name" value="CRS1/CFM2/CFM3"/>
</dbReference>
<feature type="region of interest" description="Disordered" evidence="8">
    <location>
        <begin position="890"/>
        <end position="972"/>
    </location>
</feature>
<evidence type="ECO:0000256" key="2">
    <source>
        <dbReference type="ARBA" id="ARBA00022528"/>
    </source>
</evidence>
<dbReference type="InterPro" id="IPR002925">
    <property type="entry name" value="Dienelactn_hydro"/>
</dbReference>
<feature type="region of interest" description="Disordered" evidence="8">
    <location>
        <begin position="152"/>
        <end position="223"/>
    </location>
</feature>
<dbReference type="SUPFAM" id="SSF75471">
    <property type="entry name" value="YhbY-like"/>
    <property type="match status" value="1"/>
</dbReference>
<comment type="caution">
    <text evidence="10">The sequence shown here is derived from an EMBL/GenBank/DDBJ whole genome shotgun (WGS) entry which is preliminary data.</text>
</comment>
<dbReference type="Gene3D" id="3.40.50.1820">
    <property type="entry name" value="alpha/beta hydrolase"/>
    <property type="match status" value="1"/>
</dbReference>
<dbReference type="Pfam" id="PF01985">
    <property type="entry name" value="CRS1_YhbY"/>
    <property type="match status" value="1"/>
</dbReference>
<feature type="compositionally biased region" description="Basic residues" evidence="8">
    <location>
        <begin position="893"/>
        <end position="902"/>
    </location>
</feature>
<evidence type="ECO:0000256" key="7">
    <source>
        <dbReference type="PROSITE-ProRule" id="PRU00626"/>
    </source>
</evidence>
<feature type="region of interest" description="Disordered" evidence="8">
    <location>
        <begin position="249"/>
        <end position="269"/>
    </location>
</feature>
<dbReference type="InterPro" id="IPR035920">
    <property type="entry name" value="YhbY-like_sf"/>
</dbReference>
<evidence type="ECO:0000259" key="9">
    <source>
        <dbReference type="PROSITE" id="PS51295"/>
    </source>
</evidence>
<dbReference type="InterPro" id="IPR029058">
    <property type="entry name" value="AB_hydrolase_fold"/>
</dbReference>
<evidence type="ECO:0000256" key="6">
    <source>
        <dbReference type="ARBA" id="ARBA00022946"/>
    </source>
</evidence>
<evidence type="ECO:0000256" key="4">
    <source>
        <dbReference type="ARBA" id="ARBA00022737"/>
    </source>
</evidence>
<keyword evidence="4" id="KW-0677">Repeat</keyword>